<evidence type="ECO:0000313" key="3">
    <source>
        <dbReference type="Proteomes" id="UP001557470"/>
    </source>
</evidence>
<accession>A0ABD0X470</accession>
<feature type="compositionally biased region" description="Pro residues" evidence="1">
    <location>
        <begin position="155"/>
        <end position="169"/>
    </location>
</feature>
<feature type="region of interest" description="Disordered" evidence="1">
    <location>
        <begin position="90"/>
        <end position="109"/>
    </location>
</feature>
<keyword evidence="3" id="KW-1185">Reference proteome</keyword>
<evidence type="ECO:0000256" key="1">
    <source>
        <dbReference type="SAM" id="MobiDB-lite"/>
    </source>
</evidence>
<feature type="region of interest" description="Disordered" evidence="1">
    <location>
        <begin position="118"/>
        <end position="213"/>
    </location>
</feature>
<organism evidence="2 3">
    <name type="scientific">Umbra pygmaea</name>
    <name type="common">Eastern mudminnow</name>
    <dbReference type="NCBI Taxonomy" id="75934"/>
    <lineage>
        <taxon>Eukaryota</taxon>
        <taxon>Metazoa</taxon>
        <taxon>Chordata</taxon>
        <taxon>Craniata</taxon>
        <taxon>Vertebrata</taxon>
        <taxon>Euteleostomi</taxon>
        <taxon>Actinopterygii</taxon>
        <taxon>Neopterygii</taxon>
        <taxon>Teleostei</taxon>
        <taxon>Protacanthopterygii</taxon>
        <taxon>Esociformes</taxon>
        <taxon>Umbridae</taxon>
        <taxon>Umbra</taxon>
    </lineage>
</organism>
<dbReference type="Proteomes" id="UP001557470">
    <property type="component" value="Unassembled WGS sequence"/>
</dbReference>
<dbReference type="EMBL" id="JAGEUA010000003">
    <property type="protein sequence ID" value="KAL0992752.1"/>
    <property type="molecule type" value="Genomic_DNA"/>
</dbReference>
<reference evidence="2 3" key="1">
    <citation type="submission" date="2024-06" db="EMBL/GenBank/DDBJ databases">
        <authorList>
            <person name="Pan Q."/>
            <person name="Wen M."/>
            <person name="Jouanno E."/>
            <person name="Zahm M."/>
            <person name="Klopp C."/>
            <person name="Cabau C."/>
            <person name="Louis A."/>
            <person name="Berthelot C."/>
            <person name="Parey E."/>
            <person name="Roest Crollius H."/>
            <person name="Montfort J."/>
            <person name="Robinson-Rechavi M."/>
            <person name="Bouchez O."/>
            <person name="Lampietro C."/>
            <person name="Lopez Roques C."/>
            <person name="Donnadieu C."/>
            <person name="Postlethwait J."/>
            <person name="Bobe J."/>
            <person name="Verreycken H."/>
            <person name="Guiguen Y."/>
        </authorList>
    </citation>
    <scope>NUCLEOTIDE SEQUENCE [LARGE SCALE GENOMIC DNA]</scope>
    <source>
        <strain evidence="2">Up_M1</strain>
        <tissue evidence="2">Testis</tissue>
    </source>
</reference>
<name>A0ABD0X470_UMBPY</name>
<proteinExistence type="predicted"/>
<sequence length="213" mass="24094">MEHIDPQNVRIILQPVHQQPTATLQQLPDVISHSLIRRGHIKRALPYNSKTRWSEFPITCLDPACKRNSSVYRSLPVRLPEALSCPACPRPGGTDDDPECPDAPGHHEYHDHVSHQLSWLFQPPPSPEPSRTPVIQQEDEEELEEHHHHYQPAPAYLPYPTWGPQPRPHPSLVYHSQPEPPGLGHRSPPRDILRRAVPPPPPTSASRPVVTDV</sequence>
<gene>
    <name evidence="2" type="ORF">UPYG_G00097920</name>
</gene>
<comment type="caution">
    <text evidence="2">The sequence shown here is derived from an EMBL/GenBank/DDBJ whole genome shotgun (WGS) entry which is preliminary data.</text>
</comment>
<dbReference type="AlphaFoldDB" id="A0ABD0X470"/>
<feature type="compositionally biased region" description="Low complexity" evidence="1">
    <location>
        <begin position="204"/>
        <end position="213"/>
    </location>
</feature>
<protein>
    <submittedName>
        <fullName evidence="2">Uncharacterized protein</fullName>
    </submittedName>
</protein>
<evidence type="ECO:0000313" key="2">
    <source>
        <dbReference type="EMBL" id="KAL0992752.1"/>
    </source>
</evidence>